<dbReference type="SUPFAM" id="SSF47413">
    <property type="entry name" value="lambda repressor-like DNA-binding domains"/>
    <property type="match status" value="1"/>
</dbReference>
<name>A0A1H1Q0H2_9ACTN</name>
<keyword evidence="6" id="KW-1185">Reference proteome</keyword>
<dbReference type="EMBL" id="LT629772">
    <property type="protein sequence ID" value="SDS16900.1"/>
    <property type="molecule type" value="Genomic_DNA"/>
</dbReference>
<dbReference type="CDD" id="cd01392">
    <property type="entry name" value="HTH_LacI"/>
    <property type="match status" value="1"/>
</dbReference>
<dbReference type="Proteomes" id="UP000199103">
    <property type="component" value="Chromosome I"/>
</dbReference>
<dbReference type="PROSITE" id="PS50932">
    <property type="entry name" value="HTH_LACI_2"/>
    <property type="match status" value="1"/>
</dbReference>
<dbReference type="PANTHER" id="PTHR30146:SF109">
    <property type="entry name" value="HTH-TYPE TRANSCRIPTIONAL REGULATOR GALS"/>
    <property type="match status" value="1"/>
</dbReference>
<evidence type="ECO:0000256" key="2">
    <source>
        <dbReference type="ARBA" id="ARBA00023125"/>
    </source>
</evidence>
<dbReference type="PANTHER" id="PTHR30146">
    <property type="entry name" value="LACI-RELATED TRANSCRIPTIONAL REPRESSOR"/>
    <property type="match status" value="1"/>
</dbReference>
<dbReference type="InterPro" id="IPR010982">
    <property type="entry name" value="Lambda_DNA-bd_dom_sf"/>
</dbReference>
<sequence>MTPTRPEDERRAPVMRDVARLAGVSHQTVSRVLNGSPLVSDEIRHRVETAVEQLGYRRNASARALASRRTMNLGVISIGTSLYGPSVLLFAAAEAARQAGYTTSLLTLADASRGSMRVALDNFTRDFVDGMILIAPVTAAANAVEGMSADVPLVRFEPGLDNGTTMVAVDEVEGARLATRHLLELGHRTVHQVSGPPGWLGTEARLRGWREELAAAGRVAHDPIAGDWSSASGYRAGKHLAQDSDATAVFVANDQTALGVLQALAESGVSVPGDISVVGFDDTPESAFYQPPLTTVRLDFAEVGRRCVGRLLQLINNHELEPQPIVPPELVVRASTAAPAG</sequence>
<evidence type="ECO:0000259" key="4">
    <source>
        <dbReference type="PROSITE" id="PS50932"/>
    </source>
</evidence>
<gene>
    <name evidence="5" type="ORF">SAMN04489812_1092</name>
</gene>
<dbReference type="Pfam" id="PF00356">
    <property type="entry name" value="LacI"/>
    <property type="match status" value="1"/>
</dbReference>
<dbReference type="PROSITE" id="PS00356">
    <property type="entry name" value="HTH_LACI_1"/>
    <property type="match status" value="1"/>
</dbReference>
<dbReference type="GO" id="GO:0000976">
    <property type="term" value="F:transcription cis-regulatory region binding"/>
    <property type="evidence" value="ECO:0007669"/>
    <property type="project" value="TreeGrafter"/>
</dbReference>
<protein>
    <submittedName>
        <fullName evidence="5">DNA-binding transcriptional regulator, LacI/PurR family</fullName>
    </submittedName>
</protein>
<organism evidence="5 6">
    <name type="scientific">Microlunatus soli</name>
    <dbReference type="NCBI Taxonomy" id="630515"/>
    <lineage>
        <taxon>Bacteria</taxon>
        <taxon>Bacillati</taxon>
        <taxon>Actinomycetota</taxon>
        <taxon>Actinomycetes</taxon>
        <taxon>Propionibacteriales</taxon>
        <taxon>Propionibacteriaceae</taxon>
        <taxon>Microlunatus</taxon>
    </lineage>
</organism>
<evidence type="ECO:0000313" key="6">
    <source>
        <dbReference type="Proteomes" id="UP000199103"/>
    </source>
</evidence>
<dbReference type="STRING" id="630515.SAMN04489812_1092"/>
<keyword evidence="2 5" id="KW-0238">DNA-binding</keyword>
<keyword evidence="3" id="KW-0804">Transcription</keyword>
<proteinExistence type="predicted"/>
<keyword evidence="1" id="KW-0805">Transcription regulation</keyword>
<dbReference type="GO" id="GO:0003700">
    <property type="term" value="F:DNA-binding transcription factor activity"/>
    <property type="evidence" value="ECO:0007669"/>
    <property type="project" value="TreeGrafter"/>
</dbReference>
<dbReference type="SMART" id="SM00354">
    <property type="entry name" value="HTH_LACI"/>
    <property type="match status" value="1"/>
</dbReference>
<dbReference type="Gene3D" id="3.40.50.2300">
    <property type="match status" value="2"/>
</dbReference>
<dbReference type="InterPro" id="IPR028082">
    <property type="entry name" value="Peripla_BP_I"/>
</dbReference>
<evidence type="ECO:0000313" key="5">
    <source>
        <dbReference type="EMBL" id="SDS16900.1"/>
    </source>
</evidence>
<dbReference type="Gene3D" id="1.10.260.40">
    <property type="entry name" value="lambda repressor-like DNA-binding domains"/>
    <property type="match status" value="1"/>
</dbReference>
<dbReference type="InterPro" id="IPR000843">
    <property type="entry name" value="HTH_LacI"/>
</dbReference>
<dbReference type="RefSeq" id="WP_231920186.1">
    <property type="nucleotide sequence ID" value="NZ_LT629772.1"/>
</dbReference>
<feature type="domain" description="HTH lacI-type" evidence="4">
    <location>
        <begin position="13"/>
        <end position="67"/>
    </location>
</feature>
<evidence type="ECO:0000256" key="3">
    <source>
        <dbReference type="ARBA" id="ARBA00023163"/>
    </source>
</evidence>
<dbReference type="AlphaFoldDB" id="A0A1H1Q0H2"/>
<dbReference type="Pfam" id="PF13377">
    <property type="entry name" value="Peripla_BP_3"/>
    <property type="match status" value="1"/>
</dbReference>
<dbReference type="InterPro" id="IPR046335">
    <property type="entry name" value="LacI/GalR-like_sensor"/>
</dbReference>
<accession>A0A1H1Q0H2</accession>
<dbReference type="CDD" id="cd01574">
    <property type="entry name" value="PBP1_LacI"/>
    <property type="match status" value="1"/>
</dbReference>
<reference evidence="5 6" key="1">
    <citation type="submission" date="2016-10" db="EMBL/GenBank/DDBJ databases">
        <authorList>
            <person name="de Groot N.N."/>
        </authorList>
    </citation>
    <scope>NUCLEOTIDE SEQUENCE [LARGE SCALE GENOMIC DNA]</scope>
    <source>
        <strain evidence="5 6">DSM 21800</strain>
    </source>
</reference>
<evidence type="ECO:0000256" key="1">
    <source>
        <dbReference type="ARBA" id="ARBA00023015"/>
    </source>
</evidence>
<dbReference type="PRINTS" id="PR00036">
    <property type="entry name" value="HTHLACI"/>
</dbReference>
<dbReference type="SUPFAM" id="SSF53822">
    <property type="entry name" value="Periplasmic binding protein-like I"/>
    <property type="match status" value="1"/>
</dbReference>